<dbReference type="OrthoDB" id="2288618at2759"/>
<reference evidence="1" key="1">
    <citation type="journal article" date="2020" name="Stud. Mycol.">
        <title>101 Dothideomycetes genomes: a test case for predicting lifestyles and emergence of pathogens.</title>
        <authorList>
            <person name="Haridas S."/>
            <person name="Albert R."/>
            <person name="Binder M."/>
            <person name="Bloem J."/>
            <person name="Labutti K."/>
            <person name="Salamov A."/>
            <person name="Andreopoulos B."/>
            <person name="Baker S."/>
            <person name="Barry K."/>
            <person name="Bills G."/>
            <person name="Bluhm B."/>
            <person name="Cannon C."/>
            <person name="Castanera R."/>
            <person name="Culley D."/>
            <person name="Daum C."/>
            <person name="Ezra D."/>
            <person name="Gonzalez J."/>
            <person name="Henrissat B."/>
            <person name="Kuo A."/>
            <person name="Liang C."/>
            <person name="Lipzen A."/>
            <person name="Lutzoni F."/>
            <person name="Magnuson J."/>
            <person name="Mondo S."/>
            <person name="Nolan M."/>
            <person name="Ohm R."/>
            <person name="Pangilinan J."/>
            <person name="Park H.-J."/>
            <person name="Ramirez L."/>
            <person name="Alfaro M."/>
            <person name="Sun H."/>
            <person name="Tritt A."/>
            <person name="Yoshinaga Y."/>
            <person name="Zwiers L.-H."/>
            <person name="Turgeon B."/>
            <person name="Goodwin S."/>
            <person name="Spatafora J."/>
            <person name="Crous P."/>
            <person name="Grigoriev I."/>
        </authorList>
    </citation>
    <scope>NUCLEOTIDE SEQUENCE</scope>
    <source>
        <strain evidence="1">CBS 480.64</strain>
    </source>
</reference>
<evidence type="ECO:0000313" key="1">
    <source>
        <dbReference type="EMBL" id="KAF2861158.1"/>
    </source>
</evidence>
<sequence>MFPGHGVPTINKTSVISLRQSEIVGHSDKANFAFASTDGRKSKPEFRKFLDEEHPARRDVDTGGVELVQMNISIWNDGVGSKKGKKCDPLDVWTMCLTGRSREENYYASNINTIAVGHRMKYVSIVETIRENLVRLQREILVFNSETQQYQMLCGGLVMIVGDNPAASDLCSHMWGSDFSCRALATHNLTHGIANAAHHEESQRAWAAGVATAPNRMFQSWGFQPTPGYALRLAAWRHARTKKESAVKALFMDLAVRITAMNPDRFDSIPKAKQIIQWSGTFNGGSFRTLVQLDPQALLSLYATKRHTSRMRNLAHMWHVAAQLTKLMHDTTIYDLDSWSTEFMLILEDMLRTWEILWGVGSIRRKTKFHHLAHIPMWVRRFGPVLGTSVQGQESMNKYFRDLVLHTNRHSLSRDIMAKYALADGLQFTADEGLFVYKGSSMTRAGDNVKKFLTHRKTEKRSGSPLRKSSRPVLFVRRCAPFSEFVLLEGFHLIESQIRIGHRAVSEGLDIPAPTGQWSIKPIPDIIKVLNVQHLCGTECGKTHGPSAYLPECERMTGMLWRHMADDETSRFTVNIYMLRMHR</sequence>
<organism evidence="1 2">
    <name type="scientific">Piedraia hortae CBS 480.64</name>
    <dbReference type="NCBI Taxonomy" id="1314780"/>
    <lineage>
        <taxon>Eukaryota</taxon>
        <taxon>Fungi</taxon>
        <taxon>Dikarya</taxon>
        <taxon>Ascomycota</taxon>
        <taxon>Pezizomycotina</taxon>
        <taxon>Dothideomycetes</taxon>
        <taxon>Dothideomycetidae</taxon>
        <taxon>Capnodiales</taxon>
        <taxon>Piedraiaceae</taxon>
        <taxon>Piedraia</taxon>
    </lineage>
</organism>
<dbReference type="EMBL" id="MU005975">
    <property type="protein sequence ID" value="KAF2861158.1"/>
    <property type="molecule type" value="Genomic_DNA"/>
</dbReference>
<name>A0A6A7C378_9PEZI</name>
<evidence type="ECO:0000313" key="2">
    <source>
        <dbReference type="Proteomes" id="UP000799421"/>
    </source>
</evidence>
<accession>A0A6A7C378</accession>
<protein>
    <submittedName>
        <fullName evidence="1">Uncharacterized protein</fullName>
    </submittedName>
</protein>
<dbReference type="AlphaFoldDB" id="A0A6A7C378"/>
<dbReference type="Proteomes" id="UP000799421">
    <property type="component" value="Unassembled WGS sequence"/>
</dbReference>
<gene>
    <name evidence="1" type="ORF">K470DRAFT_285954</name>
</gene>
<keyword evidence="2" id="KW-1185">Reference proteome</keyword>
<proteinExistence type="predicted"/>